<dbReference type="InterPro" id="IPR005467">
    <property type="entry name" value="His_kinase_dom"/>
</dbReference>
<feature type="transmembrane region" description="Helical" evidence="7">
    <location>
        <begin position="357"/>
        <end position="377"/>
    </location>
</feature>
<dbReference type="SUPFAM" id="SSF47384">
    <property type="entry name" value="Homodimeric domain of signal transducing histidine kinase"/>
    <property type="match status" value="1"/>
</dbReference>
<feature type="transmembrane region" description="Helical" evidence="7">
    <location>
        <begin position="271"/>
        <end position="291"/>
    </location>
</feature>
<feature type="transmembrane region" description="Helical" evidence="7">
    <location>
        <begin position="205"/>
        <end position="227"/>
    </location>
</feature>
<dbReference type="PANTHER" id="PTHR43711:SF26">
    <property type="entry name" value="SENSOR HISTIDINE KINASE RCSC"/>
    <property type="match status" value="1"/>
</dbReference>
<feature type="domain" description="Histidine kinase" evidence="8">
    <location>
        <begin position="454"/>
        <end position="669"/>
    </location>
</feature>
<evidence type="ECO:0000256" key="7">
    <source>
        <dbReference type="SAM" id="Phobius"/>
    </source>
</evidence>
<evidence type="ECO:0000256" key="5">
    <source>
        <dbReference type="ARBA" id="ARBA00022777"/>
    </source>
</evidence>
<keyword evidence="5" id="KW-0418">Kinase</keyword>
<comment type="caution">
    <text evidence="9">The sequence shown here is derived from an EMBL/GenBank/DDBJ whole genome shotgun (WGS) entry which is preliminary data.</text>
</comment>
<evidence type="ECO:0000313" key="10">
    <source>
        <dbReference type="Proteomes" id="UP001595776"/>
    </source>
</evidence>
<dbReference type="InterPro" id="IPR050736">
    <property type="entry name" value="Sensor_HK_Regulatory"/>
</dbReference>
<evidence type="ECO:0000256" key="6">
    <source>
        <dbReference type="ARBA" id="ARBA00023012"/>
    </source>
</evidence>
<dbReference type="InterPro" id="IPR003594">
    <property type="entry name" value="HATPase_dom"/>
</dbReference>
<dbReference type="Pfam" id="PF02518">
    <property type="entry name" value="HATPase_c"/>
    <property type="match status" value="1"/>
</dbReference>
<dbReference type="SMART" id="SM00387">
    <property type="entry name" value="HATPase_c"/>
    <property type="match status" value="1"/>
</dbReference>
<reference evidence="10" key="1">
    <citation type="journal article" date="2019" name="Int. J. Syst. Evol. Microbiol.">
        <title>The Global Catalogue of Microorganisms (GCM) 10K type strain sequencing project: providing services to taxonomists for standard genome sequencing and annotation.</title>
        <authorList>
            <consortium name="The Broad Institute Genomics Platform"/>
            <consortium name="The Broad Institute Genome Sequencing Center for Infectious Disease"/>
            <person name="Wu L."/>
            <person name="Ma J."/>
        </authorList>
    </citation>
    <scope>NUCLEOTIDE SEQUENCE [LARGE SCALE GENOMIC DNA]</scope>
    <source>
        <strain evidence="10">CGMCC 1.15304</strain>
    </source>
</reference>
<dbReference type="EC" id="2.7.13.3" evidence="2"/>
<feature type="transmembrane region" description="Helical" evidence="7">
    <location>
        <begin position="234"/>
        <end position="251"/>
    </location>
</feature>
<protein>
    <recommendedName>
        <fullName evidence="2">histidine kinase</fullName>
        <ecNumber evidence="2">2.7.13.3</ecNumber>
    </recommendedName>
</protein>
<comment type="catalytic activity">
    <reaction evidence="1">
        <text>ATP + protein L-histidine = ADP + protein N-phospho-L-histidine.</text>
        <dbReference type="EC" id="2.7.13.3"/>
    </reaction>
</comment>
<keyword evidence="3" id="KW-0597">Phosphoprotein</keyword>
<dbReference type="Pfam" id="PF00512">
    <property type="entry name" value="HisKA"/>
    <property type="match status" value="1"/>
</dbReference>
<dbReference type="Proteomes" id="UP001595776">
    <property type="component" value="Unassembled WGS sequence"/>
</dbReference>
<organism evidence="9 10">
    <name type="scientific">Kordiimonas lipolytica</name>
    <dbReference type="NCBI Taxonomy" id="1662421"/>
    <lineage>
        <taxon>Bacteria</taxon>
        <taxon>Pseudomonadati</taxon>
        <taxon>Pseudomonadota</taxon>
        <taxon>Alphaproteobacteria</taxon>
        <taxon>Kordiimonadales</taxon>
        <taxon>Kordiimonadaceae</taxon>
        <taxon>Kordiimonas</taxon>
    </lineage>
</organism>
<feature type="transmembrane region" description="Helical" evidence="7">
    <location>
        <begin position="383"/>
        <end position="404"/>
    </location>
</feature>
<dbReference type="InterPro" id="IPR036097">
    <property type="entry name" value="HisK_dim/P_sf"/>
</dbReference>
<dbReference type="RefSeq" id="WP_197421259.1">
    <property type="nucleotide sequence ID" value="NZ_JBHSCR010000005.1"/>
</dbReference>
<dbReference type="InterPro" id="IPR011623">
    <property type="entry name" value="7TMR_DISM_rcpt_extracell_dom1"/>
</dbReference>
<keyword evidence="4" id="KW-0808">Transferase</keyword>
<proteinExistence type="predicted"/>
<dbReference type="PROSITE" id="PS50109">
    <property type="entry name" value="HIS_KIN"/>
    <property type="match status" value="1"/>
</dbReference>
<evidence type="ECO:0000256" key="2">
    <source>
        <dbReference type="ARBA" id="ARBA00012438"/>
    </source>
</evidence>
<dbReference type="SUPFAM" id="SSF55874">
    <property type="entry name" value="ATPase domain of HSP90 chaperone/DNA topoisomerase II/histidine kinase"/>
    <property type="match status" value="1"/>
</dbReference>
<dbReference type="Pfam" id="PF07695">
    <property type="entry name" value="7TMR-DISM_7TM"/>
    <property type="match status" value="1"/>
</dbReference>
<accession>A0ABV8UBI9</accession>
<dbReference type="CDD" id="cd00082">
    <property type="entry name" value="HisKA"/>
    <property type="match status" value="1"/>
</dbReference>
<sequence length="678" mass="73913">MRFWAILLGICLLVGMAPVGLLSVGQGCAWGEDAADEPLGMTVTDLVDGWRLVRGQLPPPEEAASFYGDAEPVPLPHIWERDYGSGPDGSFGAATYVRHISLAEPANRYGLKTGKQRTVYRLYAVVPAEEAGEAQVYDLGGNGQPGEHAEENALGRLFYVDLPFGARDFYLVVQVSNHIFPNAGFLWEPKIGPKEVLSDLRGVQIAASFSVTGFFFAVGFITMLLSAWHTTGRYYYIGGGMLIVMAIRTLLVDNYIWVMWPGLDLEWALRIEYVGLLSLAPAYYWLVVELYPKESSRTVMMALWALCGLAIATALVAPLPVMFRMRDPYLLIAFLVLAKILYVFWVAKGKARPGARWALWGSVVAAFGVALDTYLYIPVPRTSFEAVPFTALIFTFVLMGLFTVRYRQEQEERAFLSACLEKANIELKDRAEKLDQAQAEAAAALDLKNSFLSNLSNEIQTPLRTLVSFANRLTDAGKSGIGADERTEYLRLIRSNSANLSKLMEDVLSVSDLETGRFVLSPEPTDPKDVADDVLTFVESVAHEKHILIDLKCENTVMTIDPRLMRQALIKIVSNAVKFSPVNGVVTVRGSRAGSDFVFTVMDTGPGMEPGQIPAAMSLLGGADKSGRAGLGLGLPLVARFMELVGGGMQIDSIPDLGTTVTLSFPVAPPGSRRAGGG</sequence>
<dbReference type="InterPro" id="IPR004358">
    <property type="entry name" value="Sig_transdc_His_kin-like_C"/>
</dbReference>
<keyword evidence="10" id="KW-1185">Reference proteome</keyword>
<dbReference type="GO" id="GO:0005524">
    <property type="term" value="F:ATP binding"/>
    <property type="evidence" value="ECO:0007669"/>
    <property type="project" value="UniProtKB-KW"/>
</dbReference>
<dbReference type="PRINTS" id="PR00344">
    <property type="entry name" value="BCTRLSENSOR"/>
</dbReference>
<dbReference type="PROSITE" id="PS51257">
    <property type="entry name" value="PROKAR_LIPOPROTEIN"/>
    <property type="match status" value="1"/>
</dbReference>
<keyword evidence="9" id="KW-0547">Nucleotide-binding</keyword>
<dbReference type="InterPro" id="IPR036890">
    <property type="entry name" value="HATPase_C_sf"/>
</dbReference>
<gene>
    <name evidence="9" type="ORF">ACFO5Q_09580</name>
</gene>
<dbReference type="SMART" id="SM00388">
    <property type="entry name" value="HisKA"/>
    <property type="match status" value="1"/>
</dbReference>
<feature type="transmembrane region" description="Helical" evidence="7">
    <location>
        <begin position="303"/>
        <end position="323"/>
    </location>
</feature>
<keyword evidence="7" id="KW-0812">Transmembrane</keyword>
<dbReference type="InterPro" id="IPR003661">
    <property type="entry name" value="HisK_dim/P_dom"/>
</dbReference>
<keyword evidence="7" id="KW-0472">Membrane</keyword>
<dbReference type="EMBL" id="JBHSCR010000005">
    <property type="protein sequence ID" value="MFC4348093.1"/>
    <property type="molecule type" value="Genomic_DNA"/>
</dbReference>
<dbReference type="PANTHER" id="PTHR43711">
    <property type="entry name" value="TWO-COMPONENT HISTIDINE KINASE"/>
    <property type="match status" value="1"/>
</dbReference>
<keyword evidence="6" id="KW-0902">Two-component regulatory system</keyword>
<feature type="transmembrane region" description="Helical" evidence="7">
    <location>
        <begin position="329"/>
        <end position="345"/>
    </location>
</feature>
<evidence type="ECO:0000256" key="3">
    <source>
        <dbReference type="ARBA" id="ARBA00022553"/>
    </source>
</evidence>
<evidence type="ECO:0000259" key="8">
    <source>
        <dbReference type="PROSITE" id="PS50109"/>
    </source>
</evidence>
<keyword evidence="7" id="KW-1133">Transmembrane helix</keyword>
<evidence type="ECO:0000313" key="9">
    <source>
        <dbReference type="EMBL" id="MFC4348093.1"/>
    </source>
</evidence>
<evidence type="ECO:0000256" key="1">
    <source>
        <dbReference type="ARBA" id="ARBA00000085"/>
    </source>
</evidence>
<evidence type="ECO:0000256" key="4">
    <source>
        <dbReference type="ARBA" id="ARBA00022679"/>
    </source>
</evidence>
<dbReference type="Gene3D" id="3.30.565.10">
    <property type="entry name" value="Histidine kinase-like ATPase, C-terminal domain"/>
    <property type="match status" value="1"/>
</dbReference>
<name>A0ABV8UBI9_9PROT</name>
<keyword evidence="9" id="KW-0067">ATP-binding</keyword>
<dbReference type="Gene3D" id="1.10.287.130">
    <property type="match status" value="1"/>
</dbReference>